<sequence>MSIIGAPDHIFDGIDFTEEVSDEEWAWRDSFIQAASDDPTRFINSFKETSAQGLFALAHCWIYASHLMPDEVFLESFIHHTNATKVPNDITPPIENDASERAWAAFIGLGGKSLCDNPAFRSLLIKAWPGIFEWSRYFYSQRVSSSKNTEIAGESVNVICRVIYQLVYDKALLPLMRSTDGIVTLFTKLWMHPAAPTTTVSFIMHTLFFDATWDEIEQVVYATSGNHPKIIAKIAVDRLRSALAESPSINPPKISQTTHAIGVLNRFPRHRLTRAILEENACWVVTRMLVLTADVVLSKSRSSSLSLGDYEQSIESVNAGFTFLRFALVRDSSPRWVAQAIDAGLLRALCRLAPFVEDELPQFARECVQHILADTLPKHLVYLSVVKLVDREMHDIDAEMLKVGVERSWLDRDWRSLQYVLICRRSVAKLAQEDKGAAKISCDSKKCGKIAPKKELQRCGGCLSVYYCSKECQKEAWSNHRALCRLRTEDLASRTEERNTIFSKLDGQFLRELISTDANLHLGHLQALAKRKFPHEKQGEYFALCLDYTDLRYPTGTCTLKDVRTYVFPPMNGEDEDEELISTHNDEMIKMVLRDPKAYTFIEAKFAWGERRITRNFMIRPNIWEETIPQMVNFSGRKTCANENVENTMPKLLQQLMGMEL</sequence>
<keyword evidence="2 4" id="KW-0863">Zinc-finger</keyword>
<comment type="caution">
    <text evidence="6">The sequence shown here is derived from an EMBL/GenBank/DDBJ whole genome shotgun (WGS) entry which is preliminary data.</text>
</comment>
<evidence type="ECO:0000256" key="2">
    <source>
        <dbReference type="ARBA" id="ARBA00022771"/>
    </source>
</evidence>
<evidence type="ECO:0000313" key="7">
    <source>
        <dbReference type="Proteomes" id="UP001362999"/>
    </source>
</evidence>
<evidence type="ECO:0000256" key="3">
    <source>
        <dbReference type="ARBA" id="ARBA00022833"/>
    </source>
</evidence>
<organism evidence="6 7">
    <name type="scientific">Favolaschia claudopus</name>
    <dbReference type="NCBI Taxonomy" id="2862362"/>
    <lineage>
        <taxon>Eukaryota</taxon>
        <taxon>Fungi</taxon>
        <taxon>Dikarya</taxon>
        <taxon>Basidiomycota</taxon>
        <taxon>Agaricomycotina</taxon>
        <taxon>Agaricomycetes</taxon>
        <taxon>Agaricomycetidae</taxon>
        <taxon>Agaricales</taxon>
        <taxon>Marasmiineae</taxon>
        <taxon>Mycenaceae</taxon>
        <taxon>Favolaschia</taxon>
    </lineage>
</organism>
<dbReference type="Gene3D" id="6.10.140.2220">
    <property type="match status" value="1"/>
</dbReference>
<dbReference type="Proteomes" id="UP001362999">
    <property type="component" value="Unassembled WGS sequence"/>
</dbReference>
<evidence type="ECO:0000313" key="6">
    <source>
        <dbReference type="EMBL" id="KAK6977728.1"/>
    </source>
</evidence>
<reference evidence="6 7" key="1">
    <citation type="journal article" date="2024" name="J Genomics">
        <title>Draft genome sequencing and assembly of Favolaschia claudopus CIRM-BRFM 2984 isolated from oak limbs.</title>
        <authorList>
            <person name="Navarro D."/>
            <person name="Drula E."/>
            <person name="Chaduli D."/>
            <person name="Cazenave R."/>
            <person name="Ahrendt S."/>
            <person name="Wang J."/>
            <person name="Lipzen A."/>
            <person name="Daum C."/>
            <person name="Barry K."/>
            <person name="Grigoriev I.V."/>
            <person name="Favel A."/>
            <person name="Rosso M.N."/>
            <person name="Martin F."/>
        </authorList>
    </citation>
    <scope>NUCLEOTIDE SEQUENCE [LARGE SCALE GENOMIC DNA]</scope>
    <source>
        <strain evidence="6 7">CIRM-BRFM 2984</strain>
    </source>
</reference>
<dbReference type="EMBL" id="JAWWNJ010000166">
    <property type="protein sequence ID" value="KAK6977728.1"/>
    <property type="molecule type" value="Genomic_DNA"/>
</dbReference>
<dbReference type="SUPFAM" id="SSF144232">
    <property type="entry name" value="HIT/MYND zinc finger-like"/>
    <property type="match status" value="1"/>
</dbReference>
<dbReference type="Pfam" id="PF01753">
    <property type="entry name" value="zf-MYND"/>
    <property type="match status" value="1"/>
</dbReference>
<keyword evidence="1" id="KW-0479">Metal-binding</keyword>
<feature type="domain" description="MYND-type" evidence="5">
    <location>
        <begin position="444"/>
        <end position="484"/>
    </location>
</feature>
<dbReference type="AlphaFoldDB" id="A0AAV9ZD13"/>
<dbReference type="InterPro" id="IPR002893">
    <property type="entry name" value="Znf_MYND"/>
</dbReference>
<protein>
    <recommendedName>
        <fullName evidence="5">MYND-type domain-containing protein</fullName>
    </recommendedName>
</protein>
<dbReference type="PROSITE" id="PS50865">
    <property type="entry name" value="ZF_MYND_2"/>
    <property type="match status" value="1"/>
</dbReference>
<evidence type="ECO:0000259" key="5">
    <source>
        <dbReference type="PROSITE" id="PS50865"/>
    </source>
</evidence>
<gene>
    <name evidence="6" type="ORF">R3P38DRAFT_3123040</name>
</gene>
<evidence type="ECO:0000256" key="4">
    <source>
        <dbReference type="PROSITE-ProRule" id="PRU00134"/>
    </source>
</evidence>
<dbReference type="GO" id="GO:0008270">
    <property type="term" value="F:zinc ion binding"/>
    <property type="evidence" value="ECO:0007669"/>
    <property type="project" value="UniProtKB-KW"/>
</dbReference>
<keyword evidence="7" id="KW-1185">Reference proteome</keyword>
<evidence type="ECO:0000256" key="1">
    <source>
        <dbReference type="ARBA" id="ARBA00022723"/>
    </source>
</evidence>
<proteinExistence type="predicted"/>
<name>A0AAV9ZD13_9AGAR</name>
<accession>A0AAV9ZD13</accession>
<keyword evidence="3" id="KW-0862">Zinc</keyword>